<proteinExistence type="predicted"/>
<comment type="caution">
    <text evidence="1">The sequence shown here is derived from an EMBL/GenBank/DDBJ whole genome shotgun (WGS) entry which is preliminary data.</text>
</comment>
<evidence type="ECO:0000313" key="1">
    <source>
        <dbReference type="EMBL" id="TNN52868.1"/>
    </source>
</evidence>
<gene>
    <name evidence="1" type="ORF">EYF80_036968</name>
</gene>
<organism evidence="1 2">
    <name type="scientific">Liparis tanakae</name>
    <name type="common">Tanaka's snailfish</name>
    <dbReference type="NCBI Taxonomy" id="230148"/>
    <lineage>
        <taxon>Eukaryota</taxon>
        <taxon>Metazoa</taxon>
        <taxon>Chordata</taxon>
        <taxon>Craniata</taxon>
        <taxon>Vertebrata</taxon>
        <taxon>Euteleostomi</taxon>
        <taxon>Actinopterygii</taxon>
        <taxon>Neopterygii</taxon>
        <taxon>Teleostei</taxon>
        <taxon>Neoteleostei</taxon>
        <taxon>Acanthomorphata</taxon>
        <taxon>Eupercaria</taxon>
        <taxon>Perciformes</taxon>
        <taxon>Cottioidei</taxon>
        <taxon>Cottales</taxon>
        <taxon>Liparidae</taxon>
        <taxon>Liparis</taxon>
    </lineage>
</organism>
<sequence length="131" mass="15176">MTTSHRLPLRVLHVFLRVLGVFCRCGVSSVSTLILPCTLVTWPLAHEQQLLPQDWRIRYLPSSSLRQMSMTQRRMPQAFSMLRLIWLANSLGLNCCVPRTTWRAESLAWYRDTLRYSDPASMAQQVQRASL</sequence>
<evidence type="ECO:0000313" key="2">
    <source>
        <dbReference type="Proteomes" id="UP000314294"/>
    </source>
</evidence>
<dbReference type="Proteomes" id="UP000314294">
    <property type="component" value="Unassembled WGS sequence"/>
</dbReference>
<name>A0A4Z2GH51_9TELE</name>
<dbReference type="AlphaFoldDB" id="A0A4Z2GH51"/>
<accession>A0A4Z2GH51</accession>
<reference evidence="1 2" key="1">
    <citation type="submission" date="2019-03" db="EMBL/GenBank/DDBJ databases">
        <title>First draft genome of Liparis tanakae, snailfish: a comprehensive survey of snailfish specific genes.</title>
        <authorList>
            <person name="Kim W."/>
            <person name="Song I."/>
            <person name="Jeong J.-H."/>
            <person name="Kim D."/>
            <person name="Kim S."/>
            <person name="Ryu S."/>
            <person name="Song J.Y."/>
            <person name="Lee S.K."/>
        </authorList>
    </citation>
    <scope>NUCLEOTIDE SEQUENCE [LARGE SCALE GENOMIC DNA]</scope>
    <source>
        <tissue evidence="1">Muscle</tissue>
    </source>
</reference>
<keyword evidence="2" id="KW-1185">Reference proteome</keyword>
<dbReference type="EMBL" id="SRLO01000534">
    <property type="protein sequence ID" value="TNN52868.1"/>
    <property type="molecule type" value="Genomic_DNA"/>
</dbReference>
<protein>
    <submittedName>
        <fullName evidence="1">Uncharacterized protein</fullName>
    </submittedName>
</protein>